<dbReference type="PROSITE" id="PS50043">
    <property type="entry name" value="HTH_LUXR_2"/>
    <property type="match status" value="1"/>
</dbReference>
<comment type="caution">
    <text evidence="6">The sequence shown here is derived from an EMBL/GenBank/DDBJ whole genome shotgun (WGS) entry which is preliminary data.</text>
</comment>
<dbReference type="InterPro" id="IPR001789">
    <property type="entry name" value="Sig_transdc_resp-reg_receiver"/>
</dbReference>
<dbReference type="PANTHER" id="PTHR45566:SF2">
    <property type="entry name" value="NARL SUBFAMILY"/>
    <property type="match status" value="1"/>
</dbReference>
<evidence type="ECO:0000313" key="7">
    <source>
        <dbReference type="Proteomes" id="UP000274358"/>
    </source>
</evidence>
<dbReference type="InterPro" id="IPR058245">
    <property type="entry name" value="NreC/VraR/RcsB-like_REC"/>
</dbReference>
<dbReference type="AlphaFoldDB" id="A0A432MBF4"/>
<dbReference type="PROSITE" id="PS50110">
    <property type="entry name" value="RESPONSE_REGULATORY"/>
    <property type="match status" value="1"/>
</dbReference>
<dbReference type="PROSITE" id="PS00622">
    <property type="entry name" value="HTH_LUXR_1"/>
    <property type="match status" value="1"/>
</dbReference>
<dbReference type="RefSeq" id="WP_126683550.1">
    <property type="nucleotide sequence ID" value="NZ_RYYV01000002.1"/>
</dbReference>
<dbReference type="Pfam" id="PF00072">
    <property type="entry name" value="Response_reg"/>
    <property type="match status" value="1"/>
</dbReference>
<keyword evidence="2" id="KW-0238">DNA-binding</keyword>
<proteinExistence type="predicted"/>
<protein>
    <submittedName>
        <fullName evidence="6">Response regulator transcription factor</fullName>
    </submittedName>
</protein>
<evidence type="ECO:0000256" key="1">
    <source>
        <dbReference type="ARBA" id="ARBA00022553"/>
    </source>
</evidence>
<name>A0A432MBF4_9GAMM</name>
<dbReference type="SMART" id="SM00448">
    <property type="entry name" value="REC"/>
    <property type="match status" value="1"/>
</dbReference>
<dbReference type="InterPro" id="IPR011006">
    <property type="entry name" value="CheY-like_superfamily"/>
</dbReference>
<evidence type="ECO:0000259" key="4">
    <source>
        <dbReference type="PROSITE" id="PS50043"/>
    </source>
</evidence>
<keyword evidence="7" id="KW-1185">Reference proteome</keyword>
<dbReference type="CDD" id="cd06170">
    <property type="entry name" value="LuxR_C_like"/>
    <property type="match status" value="1"/>
</dbReference>
<reference evidence="6 7" key="1">
    <citation type="submission" date="2018-12" db="EMBL/GenBank/DDBJ databases">
        <title>Dyella dinghuensis sp. nov. DHOA06 and Dyella choica sp. nov. 4M-K27, isolated from forest soil.</title>
        <authorList>
            <person name="Qiu L.-H."/>
            <person name="Gao Z.-H."/>
        </authorList>
    </citation>
    <scope>NUCLEOTIDE SEQUENCE [LARGE SCALE GENOMIC DNA]</scope>
    <source>
        <strain evidence="6 7">4M-K27</strain>
    </source>
</reference>
<dbReference type="GO" id="GO:0006355">
    <property type="term" value="P:regulation of DNA-templated transcription"/>
    <property type="evidence" value="ECO:0007669"/>
    <property type="project" value="InterPro"/>
</dbReference>
<organism evidence="6 7">
    <name type="scientific">Dyella choica</name>
    <dbReference type="NCBI Taxonomy" id="1927959"/>
    <lineage>
        <taxon>Bacteria</taxon>
        <taxon>Pseudomonadati</taxon>
        <taxon>Pseudomonadota</taxon>
        <taxon>Gammaproteobacteria</taxon>
        <taxon>Lysobacterales</taxon>
        <taxon>Rhodanobacteraceae</taxon>
        <taxon>Dyella</taxon>
    </lineage>
</organism>
<evidence type="ECO:0000259" key="5">
    <source>
        <dbReference type="PROSITE" id="PS50110"/>
    </source>
</evidence>
<evidence type="ECO:0000256" key="2">
    <source>
        <dbReference type="ARBA" id="ARBA00023125"/>
    </source>
</evidence>
<dbReference type="GO" id="GO:0003677">
    <property type="term" value="F:DNA binding"/>
    <property type="evidence" value="ECO:0007669"/>
    <property type="project" value="UniProtKB-KW"/>
</dbReference>
<dbReference type="SUPFAM" id="SSF52172">
    <property type="entry name" value="CheY-like"/>
    <property type="match status" value="1"/>
</dbReference>
<dbReference type="InterPro" id="IPR000792">
    <property type="entry name" value="Tscrpt_reg_LuxR_C"/>
</dbReference>
<dbReference type="SUPFAM" id="SSF46894">
    <property type="entry name" value="C-terminal effector domain of the bipartite response regulators"/>
    <property type="match status" value="1"/>
</dbReference>
<dbReference type="Gene3D" id="3.40.50.2300">
    <property type="match status" value="1"/>
</dbReference>
<dbReference type="InterPro" id="IPR051015">
    <property type="entry name" value="EvgA-like"/>
</dbReference>
<dbReference type="OrthoDB" id="9796655at2"/>
<dbReference type="PANTHER" id="PTHR45566">
    <property type="entry name" value="HTH-TYPE TRANSCRIPTIONAL REGULATOR YHJB-RELATED"/>
    <property type="match status" value="1"/>
</dbReference>
<dbReference type="SMART" id="SM00421">
    <property type="entry name" value="HTH_LUXR"/>
    <property type="match status" value="1"/>
</dbReference>
<keyword evidence="1 3" id="KW-0597">Phosphoprotein</keyword>
<dbReference type="Pfam" id="PF00196">
    <property type="entry name" value="GerE"/>
    <property type="match status" value="1"/>
</dbReference>
<dbReference type="EMBL" id="RYYV01000002">
    <property type="protein sequence ID" value="RUL79092.1"/>
    <property type="molecule type" value="Genomic_DNA"/>
</dbReference>
<evidence type="ECO:0000313" key="6">
    <source>
        <dbReference type="EMBL" id="RUL79092.1"/>
    </source>
</evidence>
<dbReference type="GO" id="GO:0000160">
    <property type="term" value="P:phosphorelay signal transduction system"/>
    <property type="evidence" value="ECO:0007669"/>
    <property type="project" value="InterPro"/>
</dbReference>
<dbReference type="CDD" id="cd17535">
    <property type="entry name" value="REC_NarL-like"/>
    <property type="match status" value="1"/>
</dbReference>
<feature type="modified residue" description="4-aspartylphosphate" evidence="3">
    <location>
        <position position="60"/>
    </location>
</feature>
<dbReference type="InterPro" id="IPR016032">
    <property type="entry name" value="Sig_transdc_resp-reg_C-effctor"/>
</dbReference>
<feature type="domain" description="Response regulatory" evidence="5">
    <location>
        <begin position="9"/>
        <end position="125"/>
    </location>
</feature>
<gene>
    <name evidence="6" type="ORF">EKH80_04040</name>
</gene>
<dbReference type="Proteomes" id="UP000274358">
    <property type="component" value="Unassembled WGS sequence"/>
</dbReference>
<sequence>MTTKTSPIRVMIADDHPLFREGIAAVLGSQADMNLVAEAASGEEAVARFREHRPDIVLMDLQMPGMGGFDAIRTLLGEFPEARIVVLTTYRGDMQAARALKAGARGYLLKSTLRKELLHAIRQVHAGLRYIPGEVARVLAEHLHEDALSVRELQVLGKVANGFSNKHIATHMDISVETVKTHVKSILAKINARDRTEAVIIALRRGFIDA</sequence>
<dbReference type="PRINTS" id="PR00038">
    <property type="entry name" value="HTHLUXR"/>
</dbReference>
<accession>A0A432MBF4</accession>
<feature type="domain" description="HTH luxR-type" evidence="4">
    <location>
        <begin position="141"/>
        <end position="206"/>
    </location>
</feature>
<evidence type="ECO:0000256" key="3">
    <source>
        <dbReference type="PROSITE-ProRule" id="PRU00169"/>
    </source>
</evidence>